<evidence type="ECO:0000259" key="8">
    <source>
        <dbReference type="PROSITE" id="PS50111"/>
    </source>
</evidence>
<feature type="transmembrane region" description="Helical" evidence="7">
    <location>
        <begin position="36"/>
        <end position="56"/>
    </location>
</feature>
<feature type="domain" description="Methyl-accepting transducer" evidence="8">
    <location>
        <begin position="270"/>
        <end position="506"/>
    </location>
</feature>
<dbReference type="Proteomes" id="UP001159257">
    <property type="component" value="Unassembled WGS sequence"/>
</dbReference>
<evidence type="ECO:0000256" key="1">
    <source>
        <dbReference type="ARBA" id="ARBA00004141"/>
    </source>
</evidence>
<protein>
    <submittedName>
        <fullName evidence="9">Methyl-accepting chemotaxis protein</fullName>
    </submittedName>
</protein>
<feature type="transmembrane region" description="Helical" evidence="7">
    <location>
        <begin position="191"/>
        <end position="215"/>
    </location>
</feature>
<dbReference type="Gene3D" id="1.20.120.960">
    <property type="entry name" value="Histidine kinase NarX, sensor domain"/>
    <property type="match status" value="1"/>
</dbReference>
<dbReference type="Pfam" id="PF13675">
    <property type="entry name" value="PilJ"/>
    <property type="match status" value="1"/>
</dbReference>
<evidence type="ECO:0000256" key="5">
    <source>
        <dbReference type="ARBA" id="ARBA00023224"/>
    </source>
</evidence>
<organism evidence="9 10">
    <name type="scientific">Marinobacterium sediminicola</name>
    <dbReference type="NCBI Taxonomy" id="518898"/>
    <lineage>
        <taxon>Bacteria</taxon>
        <taxon>Pseudomonadati</taxon>
        <taxon>Pseudomonadota</taxon>
        <taxon>Gammaproteobacteria</taxon>
        <taxon>Oceanospirillales</taxon>
        <taxon>Oceanospirillaceae</taxon>
        <taxon>Marinobacterium</taxon>
    </lineage>
</organism>
<evidence type="ECO:0000256" key="6">
    <source>
        <dbReference type="PROSITE-ProRule" id="PRU00284"/>
    </source>
</evidence>
<dbReference type="SMART" id="SM00283">
    <property type="entry name" value="MA"/>
    <property type="match status" value="1"/>
</dbReference>
<gene>
    <name evidence="9" type="ORF">SAMN04487964_10421</name>
</gene>
<dbReference type="PANTHER" id="PTHR32089">
    <property type="entry name" value="METHYL-ACCEPTING CHEMOTAXIS PROTEIN MCPB"/>
    <property type="match status" value="1"/>
</dbReference>
<keyword evidence="3 7" id="KW-1133">Transmembrane helix</keyword>
<keyword evidence="4 7" id="KW-0472">Membrane</keyword>
<accession>A0ABY1RYG6</accession>
<dbReference type="Pfam" id="PF13682">
    <property type="entry name" value="CZB"/>
    <property type="match status" value="1"/>
</dbReference>
<dbReference type="EMBL" id="FXWV01000004">
    <property type="protein sequence ID" value="SMR73359.1"/>
    <property type="molecule type" value="Genomic_DNA"/>
</dbReference>
<evidence type="ECO:0000313" key="9">
    <source>
        <dbReference type="EMBL" id="SMR73359.1"/>
    </source>
</evidence>
<dbReference type="InterPro" id="IPR004089">
    <property type="entry name" value="MCPsignal_dom"/>
</dbReference>
<comment type="subcellular location">
    <subcellularLocation>
        <location evidence="1">Membrane</location>
        <topology evidence="1">Multi-pass membrane protein</topology>
    </subcellularLocation>
</comment>
<dbReference type="Gene3D" id="1.10.287.950">
    <property type="entry name" value="Methyl-accepting chemotaxis protein"/>
    <property type="match status" value="1"/>
</dbReference>
<comment type="caution">
    <text evidence="9">The sequence shown here is derived from an EMBL/GenBank/DDBJ whole genome shotgun (WGS) entry which is preliminary data.</text>
</comment>
<dbReference type="Pfam" id="PF00015">
    <property type="entry name" value="MCPsignal"/>
    <property type="match status" value="1"/>
</dbReference>
<dbReference type="PROSITE" id="PS50111">
    <property type="entry name" value="CHEMOTAXIS_TRANSDUC_2"/>
    <property type="match status" value="1"/>
</dbReference>
<evidence type="ECO:0000256" key="2">
    <source>
        <dbReference type="ARBA" id="ARBA00022692"/>
    </source>
</evidence>
<evidence type="ECO:0000313" key="10">
    <source>
        <dbReference type="Proteomes" id="UP001159257"/>
    </source>
</evidence>
<evidence type="ECO:0000256" key="3">
    <source>
        <dbReference type="ARBA" id="ARBA00022989"/>
    </source>
</evidence>
<dbReference type="SUPFAM" id="SSF58104">
    <property type="entry name" value="Methyl-accepting chemotaxis protein (MCP) signaling domain"/>
    <property type="match status" value="1"/>
</dbReference>
<keyword evidence="10" id="KW-1185">Reference proteome</keyword>
<name>A0ABY1RYG6_9GAMM</name>
<reference evidence="9 10" key="1">
    <citation type="submission" date="2017-05" db="EMBL/GenBank/DDBJ databases">
        <authorList>
            <person name="Varghese N."/>
            <person name="Submissions S."/>
        </authorList>
    </citation>
    <scope>NUCLEOTIDE SEQUENCE [LARGE SCALE GENOMIC DNA]</scope>
    <source>
        <strain evidence="9 10">CGMCC 1.7287</strain>
    </source>
</reference>
<keyword evidence="5 6" id="KW-0807">Transducer</keyword>
<evidence type="ECO:0000256" key="4">
    <source>
        <dbReference type="ARBA" id="ARBA00023136"/>
    </source>
</evidence>
<sequence>MFKYLSDKKSIRYRIGKALERTLETTGLRSLDAQFMFSYILIFLLTAVIGVSVWLAGSDDATAINVAGKQRMLSQRLAKEALLLQQGVVAADVPAATMRTFETAHRALLDGSEEMGIKATSDTETRAQLERVGQLWRHYRGLVEQLIQGQGAPESLAQLQSSSLQVLTEMNKAVGMMEQTSIAEQTLLKNIALAVTAVVLILIVMGRAFGLTVMFRQIKNLRDHLRILSQGNFSIPIEIDNPNNEVGQNYTAYNQIILEIGDLLHKVAQTSSRISTGVSQVNSDLADTDRGVSSQQAQIEMVAAAVAEMAATVQEVAHSASNAAAAAESANDSAKGGQHLIAEVSDQIGAVADQVRSSVGVIHDLAKGSEEVIQILEVITSIAEQTNLLALNAAIEAARAGEQGRGFAVVADEVRTLAQRTRQSTDSIARIVERLQRQSASAVDSIGTSQRLAEESVANAEEARSVILRIVDAVSVISDMNAQIATAAEEQSQVAHDMDRHINEIAVQANRTAVYSKQSVGVTQAISGYANDLIGEVNRFETNVQGIDLSAAKAAHLSWKTRLRSFLDGEATLTQKEAVSHFDCAFGKWYYSDGKQKYGQMQEFTGIEAPHEQLHALVKEAIQFKTKGDLARAEACYDQVASISGEIVAKLTALEDRVEKMGKR</sequence>
<proteinExistence type="predicted"/>
<dbReference type="InterPro" id="IPR042295">
    <property type="entry name" value="NarX-like_N_sf"/>
</dbReference>
<dbReference type="CDD" id="cd11386">
    <property type="entry name" value="MCP_signal"/>
    <property type="match status" value="1"/>
</dbReference>
<dbReference type="InterPro" id="IPR025991">
    <property type="entry name" value="Chemoreceptor_zinc-bind_dom"/>
</dbReference>
<dbReference type="PANTHER" id="PTHR32089:SF119">
    <property type="entry name" value="METHYL-ACCEPTING CHEMOTAXIS PROTEIN CTPL"/>
    <property type="match status" value="1"/>
</dbReference>
<evidence type="ECO:0000256" key="7">
    <source>
        <dbReference type="SAM" id="Phobius"/>
    </source>
</evidence>
<dbReference type="Gene3D" id="1.20.120.30">
    <property type="entry name" value="Aspartate receptor, ligand-binding domain"/>
    <property type="match status" value="1"/>
</dbReference>
<dbReference type="InterPro" id="IPR029095">
    <property type="entry name" value="NarX-like_N"/>
</dbReference>
<keyword evidence="2 7" id="KW-0812">Transmembrane</keyword>